<feature type="compositionally biased region" description="Acidic residues" evidence="9">
    <location>
        <begin position="614"/>
        <end position="623"/>
    </location>
</feature>
<dbReference type="RefSeq" id="XP_025400292.1">
    <property type="nucleotide sequence ID" value="XM_025547984.1"/>
</dbReference>
<dbReference type="VEuPathDB" id="FungiDB:BO70DRAFT_428536"/>
<comment type="subcellular location">
    <subcellularLocation>
        <location evidence="1 8">Nucleus</location>
        <location evidence="1 8">Nucleolus</location>
    </subcellularLocation>
</comment>
<keyword evidence="3 8" id="KW-0698">rRNA processing</keyword>
<organism evidence="13 14">
    <name type="scientific">Aspergillus heteromorphus CBS 117.55</name>
    <dbReference type="NCBI Taxonomy" id="1448321"/>
    <lineage>
        <taxon>Eukaryota</taxon>
        <taxon>Fungi</taxon>
        <taxon>Dikarya</taxon>
        <taxon>Ascomycota</taxon>
        <taxon>Pezizomycotina</taxon>
        <taxon>Eurotiomycetes</taxon>
        <taxon>Eurotiomycetidae</taxon>
        <taxon>Eurotiales</taxon>
        <taxon>Aspergillaceae</taxon>
        <taxon>Aspergillus</taxon>
        <taxon>Aspergillus subgen. Circumdati</taxon>
    </lineage>
</organism>
<feature type="compositionally biased region" description="Basic and acidic residues" evidence="9">
    <location>
        <begin position="369"/>
        <end position="391"/>
    </location>
</feature>
<dbReference type="Pfam" id="PF07780">
    <property type="entry name" value="Spb1_C"/>
    <property type="match status" value="1"/>
</dbReference>
<evidence type="ECO:0000256" key="9">
    <source>
        <dbReference type="SAM" id="MobiDB-lite"/>
    </source>
</evidence>
<evidence type="ECO:0000313" key="13">
    <source>
        <dbReference type="EMBL" id="PWY84950.1"/>
    </source>
</evidence>
<dbReference type="InterPro" id="IPR050082">
    <property type="entry name" value="RNA_methyltr_RlmE"/>
</dbReference>
<evidence type="ECO:0000256" key="7">
    <source>
        <dbReference type="ARBA" id="ARBA00023242"/>
    </source>
</evidence>
<feature type="compositionally biased region" description="Acidic residues" evidence="9">
    <location>
        <begin position="551"/>
        <end position="582"/>
    </location>
</feature>
<keyword evidence="6 8" id="KW-0949">S-adenosyl-L-methionine</keyword>
<dbReference type="GeneID" id="37070221"/>
<evidence type="ECO:0000256" key="3">
    <source>
        <dbReference type="ARBA" id="ARBA00022552"/>
    </source>
</evidence>
<feature type="active site" description="Proton acceptor" evidence="8">
    <location>
        <position position="157"/>
    </location>
</feature>
<dbReference type="Pfam" id="PF01728">
    <property type="entry name" value="FtsJ"/>
    <property type="match status" value="1"/>
</dbReference>
<dbReference type="PANTHER" id="PTHR10920:SF13">
    <property type="entry name" value="PRE-RRNA 2'-O-RIBOSE RNA METHYLTRANSFERASE FTSJ3"/>
    <property type="match status" value="1"/>
</dbReference>
<evidence type="ECO:0000256" key="1">
    <source>
        <dbReference type="ARBA" id="ARBA00004604"/>
    </source>
</evidence>
<feature type="domain" description="Ribosomal RNA methyltransferase SPB1-like C-terminal" evidence="11">
    <location>
        <begin position="602"/>
        <end position="814"/>
    </location>
</feature>
<evidence type="ECO:0000259" key="10">
    <source>
        <dbReference type="Pfam" id="PF01728"/>
    </source>
</evidence>
<feature type="compositionally biased region" description="Acidic residues" evidence="9">
    <location>
        <begin position="502"/>
        <end position="515"/>
    </location>
</feature>
<feature type="binding site" evidence="8">
    <location>
        <position position="117"/>
    </location>
    <ligand>
        <name>S-adenosyl-L-methionine</name>
        <dbReference type="ChEBI" id="CHEBI:59789"/>
    </ligand>
</feature>
<dbReference type="InterPro" id="IPR029063">
    <property type="entry name" value="SAM-dependent_MTases_sf"/>
</dbReference>
<feature type="compositionally biased region" description="Basic and acidic residues" evidence="9">
    <location>
        <begin position="583"/>
        <end position="607"/>
    </location>
</feature>
<protein>
    <submittedName>
        <fullName evidence="13">rRNA methyltransferase Spb1</fullName>
    </submittedName>
</protein>
<evidence type="ECO:0000313" key="14">
    <source>
        <dbReference type="Proteomes" id="UP000247233"/>
    </source>
</evidence>
<feature type="compositionally biased region" description="Acidic residues" evidence="9">
    <location>
        <begin position="439"/>
        <end position="460"/>
    </location>
</feature>
<reference evidence="13 14" key="1">
    <citation type="submission" date="2016-12" db="EMBL/GenBank/DDBJ databases">
        <title>The genomes of Aspergillus section Nigri reveals drivers in fungal speciation.</title>
        <authorList>
            <consortium name="DOE Joint Genome Institute"/>
            <person name="Vesth T.C."/>
            <person name="Nybo J."/>
            <person name="Theobald S."/>
            <person name="Brandl J."/>
            <person name="Frisvad J.C."/>
            <person name="Nielsen K.F."/>
            <person name="Lyhne E.K."/>
            <person name="Kogle M.E."/>
            <person name="Kuo A."/>
            <person name="Riley R."/>
            <person name="Clum A."/>
            <person name="Nolan M."/>
            <person name="Lipzen A."/>
            <person name="Salamov A."/>
            <person name="Henrissat B."/>
            <person name="Wiebenga A."/>
            <person name="De Vries R.P."/>
            <person name="Grigoriev I.V."/>
            <person name="Mortensen U.H."/>
            <person name="Andersen M.R."/>
            <person name="Baker S.E."/>
        </authorList>
    </citation>
    <scope>NUCLEOTIDE SEQUENCE [LARGE SCALE GENOMIC DNA]</scope>
    <source>
        <strain evidence="13 14">CBS 117.55</strain>
    </source>
</reference>
<dbReference type="GO" id="GO:0000466">
    <property type="term" value="P:maturation of 5.8S rRNA from tricistronic rRNA transcript (SSU-rRNA, 5.8S rRNA, LSU-rRNA)"/>
    <property type="evidence" value="ECO:0007669"/>
    <property type="project" value="TreeGrafter"/>
</dbReference>
<feature type="binding site" evidence="8">
    <location>
        <position position="58"/>
    </location>
    <ligand>
        <name>S-adenosyl-L-methionine</name>
        <dbReference type="ChEBI" id="CHEBI:59789"/>
    </ligand>
</feature>
<dbReference type="OrthoDB" id="1287559at2759"/>
<dbReference type="Proteomes" id="UP000247233">
    <property type="component" value="Unassembled WGS sequence"/>
</dbReference>
<dbReference type="GO" id="GO:0008650">
    <property type="term" value="F:rRNA (uridine-2'-O-)-methyltransferase activity"/>
    <property type="evidence" value="ECO:0007669"/>
    <property type="project" value="TreeGrafter"/>
</dbReference>
<dbReference type="HAMAP" id="MF_03163">
    <property type="entry name" value="RNA_methyltr_E_SPB1"/>
    <property type="match status" value="1"/>
</dbReference>
<feature type="binding site" evidence="8">
    <location>
        <position position="92"/>
    </location>
    <ligand>
        <name>S-adenosyl-L-methionine</name>
        <dbReference type="ChEBI" id="CHEBI:59789"/>
    </ligand>
</feature>
<evidence type="ECO:0000256" key="4">
    <source>
        <dbReference type="ARBA" id="ARBA00022603"/>
    </source>
</evidence>
<proteinExistence type="inferred from homology"/>
<keyword evidence="2 8" id="KW-0690">Ribosome biogenesis</keyword>
<comment type="caution">
    <text evidence="13">The sequence shown here is derived from an EMBL/GenBank/DDBJ whole genome shotgun (WGS) entry which is preliminary data.</text>
</comment>
<keyword evidence="4 8" id="KW-0489">Methyltransferase</keyword>
<dbReference type="InterPro" id="IPR002877">
    <property type="entry name" value="RNA_MeTrfase_FtsJ_dom"/>
</dbReference>
<dbReference type="SUPFAM" id="SSF53335">
    <property type="entry name" value="S-adenosyl-L-methionine-dependent methyltransferases"/>
    <property type="match status" value="1"/>
</dbReference>
<dbReference type="PANTHER" id="PTHR10920">
    <property type="entry name" value="RIBOSOMAL RNA METHYLTRANSFERASE"/>
    <property type="match status" value="1"/>
</dbReference>
<dbReference type="HAMAP" id="MF_01547">
    <property type="entry name" value="RNA_methyltr_E"/>
    <property type="match status" value="1"/>
</dbReference>
<dbReference type="InterPro" id="IPR024576">
    <property type="entry name" value="rRNA_MeTfrase_Spb1_DUF3381"/>
</dbReference>
<sequence>MAIQKKHGKGRLDKWYRLAKEKGYRARAAFKLIQLNKKYGFLEKSRVVLDLCAAPGSWCQVAAECMPAQSIIVGVDLAPIKPIPRVISFQSDITTEKCRTTIRQHLKHWKADTVLHDGAPNVGTAWVQDAFSQAELVLQSLKLATEFLTEGGTFVTKVFRSKDYNPLLWVFKQLFSSVEATKPPSSRNVSAEIFVVCRGFKAPKRMDPKFLDPKHVFAELADPTPNNEAKVFNPEKKKRRREGYEEGDYTQFKEIPVTEFINTTDPIAILGSYNKLSFAQLPGGDLAMATLDRLEDTTDEIRTCCEDLKILGKKDFRNLLRWRLKVREQFGLVVKKGGQAKADEAEEVAEVAPMDEELAIQEQLLRLREKETTKQKKERRKENEKKRKEIVRLQMHMTTPMDIGKEQLGPNGQDATFSLKRVDREGARDAIASGREATIESDSEEEESDSGSEESDEEGDQLERELDTLYEQYQDRMEDRDSKLRAKKARKGYEAEEWGGFSDEDKDGSDAESEDESHATGLGDSAPPKSGSLSNNAALFFDQDIFQGLEGVDDEEDEDEEEDDDEMDVDEEEDAEEEEDSALEVKEKDNKRKAKASEKKPTKDSKKSSQMADDSSDEEIDALEEPRKKNGQLDIDIITAEAMALAQQMASGEKKSTDVVDDGFNRYAFRDVDGLPEWFLDDETRHSAPNRPITKAAASAIMEKMRAINARPIKKVMEAKGRKKFKAAQRLEKLRKKSALVADDEALSEKDKSQAIARLMSRATKKKPKQQVKLVVAKGTNRGISGRPRGVKGKYKIVDSRMKKDIRAQKRLAKKKKN</sequence>
<dbReference type="InterPro" id="IPR015507">
    <property type="entry name" value="rRNA-MeTfrase_E"/>
</dbReference>
<feature type="region of interest" description="Disordered" evidence="9">
    <location>
        <begin position="369"/>
        <end position="414"/>
    </location>
</feature>
<feature type="domain" description="DUF3381" evidence="12">
    <location>
        <begin position="234"/>
        <end position="392"/>
    </location>
</feature>
<accession>A0A317WL62</accession>
<dbReference type="Pfam" id="PF11861">
    <property type="entry name" value="DUF3381"/>
    <property type="match status" value="1"/>
</dbReference>
<evidence type="ECO:0000256" key="8">
    <source>
        <dbReference type="HAMAP-Rule" id="MF_03163"/>
    </source>
</evidence>
<feature type="domain" description="Ribosomal RNA methyltransferase FtsJ" evidence="10">
    <location>
        <begin position="24"/>
        <end position="200"/>
    </location>
</feature>
<name>A0A317WL62_9EURO</name>
<evidence type="ECO:0000259" key="12">
    <source>
        <dbReference type="Pfam" id="PF11861"/>
    </source>
</evidence>
<evidence type="ECO:0000259" key="11">
    <source>
        <dbReference type="Pfam" id="PF07780"/>
    </source>
</evidence>
<dbReference type="EMBL" id="MSFL01000009">
    <property type="protein sequence ID" value="PWY84950.1"/>
    <property type="molecule type" value="Genomic_DNA"/>
</dbReference>
<dbReference type="Gene3D" id="3.40.50.150">
    <property type="entry name" value="Vaccinia Virus protein VP39"/>
    <property type="match status" value="1"/>
</dbReference>
<dbReference type="GO" id="GO:0000463">
    <property type="term" value="P:maturation of LSU-rRNA from tricistronic rRNA transcript (SSU-rRNA, 5.8S rRNA, LSU-rRNA)"/>
    <property type="evidence" value="ECO:0007669"/>
    <property type="project" value="TreeGrafter"/>
</dbReference>
<dbReference type="InterPro" id="IPR028589">
    <property type="entry name" value="SPB1-like"/>
</dbReference>
<keyword evidence="5 8" id="KW-0808">Transferase</keyword>
<feature type="binding site" evidence="8">
    <location>
        <position position="76"/>
    </location>
    <ligand>
        <name>S-adenosyl-L-methionine</name>
        <dbReference type="ChEBI" id="CHEBI:59789"/>
    </ligand>
</feature>
<feature type="region of interest" description="Disordered" evidence="9">
    <location>
        <begin position="431"/>
        <end position="634"/>
    </location>
</feature>
<keyword evidence="7 8" id="KW-0539">Nucleus</keyword>
<dbReference type="GO" id="GO:0005730">
    <property type="term" value="C:nucleolus"/>
    <property type="evidence" value="ECO:0007669"/>
    <property type="project" value="UniProtKB-SubCell"/>
</dbReference>
<dbReference type="STRING" id="1448321.A0A317WL62"/>
<feature type="compositionally biased region" description="Basic and acidic residues" evidence="9">
    <location>
        <begin position="461"/>
        <end position="484"/>
    </location>
</feature>
<dbReference type="GO" id="GO:0016435">
    <property type="term" value="F:rRNA (guanine) methyltransferase activity"/>
    <property type="evidence" value="ECO:0007669"/>
    <property type="project" value="TreeGrafter"/>
</dbReference>
<dbReference type="FunFam" id="3.40.50.150:FF:000004">
    <property type="entry name" value="AdoMet-dependent rRNA methyltransferase SPB1"/>
    <property type="match status" value="1"/>
</dbReference>
<dbReference type="GO" id="GO:0030687">
    <property type="term" value="C:preribosome, large subunit precursor"/>
    <property type="evidence" value="ECO:0007669"/>
    <property type="project" value="TreeGrafter"/>
</dbReference>
<keyword evidence="14" id="KW-1185">Reference proteome</keyword>
<feature type="binding site" evidence="8">
    <location>
        <position position="56"/>
    </location>
    <ligand>
        <name>S-adenosyl-L-methionine</name>
        <dbReference type="ChEBI" id="CHEBI:59789"/>
    </ligand>
</feature>
<comment type="similarity">
    <text evidence="8">Belongs to the class I-like SAM-binding methyltransferase superfamily. RNA methyltransferase RlmE family. SPB1 subfamily.</text>
</comment>
<evidence type="ECO:0000256" key="5">
    <source>
        <dbReference type="ARBA" id="ARBA00022679"/>
    </source>
</evidence>
<evidence type="ECO:0000256" key="6">
    <source>
        <dbReference type="ARBA" id="ARBA00022691"/>
    </source>
</evidence>
<gene>
    <name evidence="13" type="ORF">BO70DRAFT_428536</name>
</gene>
<evidence type="ECO:0000256" key="2">
    <source>
        <dbReference type="ARBA" id="ARBA00022517"/>
    </source>
</evidence>
<dbReference type="InterPro" id="IPR012920">
    <property type="entry name" value="rRNA_MeTfrase_SPB1-like_C"/>
</dbReference>
<dbReference type="AlphaFoldDB" id="A0A317WL62"/>